<dbReference type="EMBL" id="CP010536">
    <property type="protein sequence ID" value="AJG21506.1"/>
    <property type="molecule type" value="Genomic_DNA"/>
</dbReference>
<dbReference type="NCBIfam" id="NF037995">
    <property type="entry name" value="TRAP_S1"/>
    <property type="match status" value="1"/>
</dbReference>
<protein>
    <recommendedName>
        <fullName evidence="7">TRAP transporter substrate-binding protein</fullName>
    </recommendedName>
</protein>
<reference evidence="5 6" key="1">
    <citation type="journal article" date="2015" name="Genome Announc.">
        <title>Complete Genome Sequence of Cupriavidus basilensis 4G11, Isolated from the Oak Ridge Field Research Center Site.</title>
        <authorList>
            <person name="Ray J."/>
            <person name="Waters R.J."/>
            <person name="Skerker J.M."/>
            <person name="Kuehl J.V."/>
            <person name="Price M.N."/>
            <person name="Huang J."/>
            <person name="Chakraborty R."/>
            <person name="Arkin A.P."/>
            <person name="Deutschbauer A."/>
        </authorList>
    </citation>
    <scope>NUCLEOTIDE SEQUENCE [LARGE SCALE GENOMIC DNA]</scope>
    <source>
        <strain evidence="5">4G11</strain>
    </source>
</reference>
<dbReference type="PROSITE" id="PS51257">
    <property type="entry name" value="PROKAR_LIPOPROTEIN"/>
    <property type="match status" value="1"/>
</dbReference>
<dbReference type="Gene3D" id="3.40.190.170">
    <property type="entry name" value="Bacterial extracellular solute-binding protein, family 7"/>
    <property type="match status" value="1"/>
</dbReference>
<feature type="binding site" evidence="2">
    <location>
        <position position="172"/>
    </location>
    <ligand>
        <name>substrate</name>
    </ligand>
</feature>
<dbReference type="InterPro" id="IPR026289">
    <property type="entry name" value="SBP_TakP-like"/>
</dbReference>
<feature type="binding site" evidence="3">
    <location>
        <position position="256"/>
    </location>
    <ligand>
        <name>substrate</name>
    </ligand>
</feature>
<dbReference type="FunFam" id="3.40.190.10:FF:000371">
    <property type="entry name" value="Alpha-keto acid-binding periplasmic protein TakP"/>
    <property type="match status" value="1"/>
</dbReference>
<dbReference type="InterPro" id="IPR018389">
    <property type="entry name" value="DctP_fam"/>
</dbReference>
<dbReference type="Proteomes" id="UP000031843">
    <property type="component" value="Chromosome main"/>
</dbReference>
<gene>
    <name evidence="5" type="ORF">RR42_m4158</name>
</gene>
<dbReference type="GO" id="GO:0055085">
    <property type="term" value="P:transmembrane transport"/>
    <property type="evidence" value="ECO:0007669"/>
    <property type="project" value="InterPro"/>
</dbReference>
<feature type="binding site" evidence="2">
    <location>
        <position position="193"/>
    </location>
    <ligand>
        <name>substrate</name>
    </ligand>
</feature>
<sequence>MERRSFLLKASAVAATGALAACGKEEKAAAPAAAGASAPAVIGSNPAVEWRLASSFPKSLDTIYGGAELLSQRVKELTDGKFNIKVFAAGELVPGLQVLDSVQNNTVQIGHTAGYYYFGKNPTLCFDTTVPFGLTSRQQNAWMMQGNGMKLMREFFKEYNVVNFLGGNTNAQMGGWFRKEIKTVADLQGLKYRIAGFAGVVLSRLGVVPQQIAGGDIYPALEKGTIDAAEWVGPYDDEKLGFYKVAPYYYYPGWWEGSAQLSFYSSATEYEKLPALYKRALETATIEVHTNMMAKYDTVNPQALARLLENGVKLRPFSKEIMEACFKATQDAYAEETAKNPSFKKIYDDWRVFRNNEAAWFNVAEQAFSQFSFSRKL</sequence>
<evidence type="ECO:0000256" key="2">
    <source>
        <dbReference type="PIRSR" id="PIRSR039026-1"/>
    </source>
</evidence>
<dbReference type="GO" id="GO:0015849">
    <property type="term" value="P:organic acid transport"/>
    <property type="evidence" value="ECO:0007669"/>
    <property type="project" value="InterPro"/>
</dbReference>
<name>A0A0C4YLL2_9BURK</name>
<feature type="chain" id="PRO_5002174245" description="TRAP transporter substrate-binding protein" evidence="4">
    <location>
        <begin position="21"/>
        <end position="377"/>
    </location>
</feature>
<dbReference type="CDD" id="cd13682">
    <property type="entry name" value="PBP2_TRAP_alpha-ketoacid"/>
    <property type="match status" value="1"/>
</dbReference>
<accession>A0A0C4YLL2</accession>
<dbReference type="Pfam" id="PF03480">
    <property type="entry name" value="DctP"/>
    <property type="match status" value="1"/>
</dbReference>
<dbReference type="STRING" id="68895.RR42_m4158"/>
<dbReference type="Gene3D" id="3.40.190.10">
    <property type="entry name" value="Periplasmic binding protein-like II"/>
    <property type="match status" value="1"/>
</dbReference>
<keyword evidence="1 4" id="KW-0732">Signal</keyword>
<proteinExistence type="predicted"/>
<feature type="binding site" evidence="3">
    <location>
        <position position="230"/>
    </location>
    <ligand>
        <name>substrate</name>
    </ligand>
</feature>
<organism evidence="5 6">
    <name type="scientific">Cupriavidus basilensis</name>
    <dbReference type="NCBI Taxonomy" id="68895"/>
    <lineage>
        <taxon>Bacteria</taxon>
        <taxon>Pseudomonadati</taxon>
        <taxon>Pseudomonadota</taxon>
        <taxon>Betaproteobacteria</taxon>
        <taxon>Burkholderiales</taxon>
        <taxon>Burkholderiaceae</taxon>
        <taxon>Cupriavidus</taxon>
    </lineage>
</organism>
<dbReference type="InterPro" id="IPR041722">
    <property type="entry name" value="TakP/all3028"/>
</dbReference>
<dbReference type="AlphaFoldDB" id="A0A0C4YLL2"/>
<feature type="binding site" evidence="3">
    <location>
        <position position="231"/>
    </location>
    <ligand>
        <name>Na(+)</name>
        <dbReference type="ChEBI" id="CHEBI:29101"/>
    </ligand>
</feature>
<evidence type="ECO:0000313" key="6">
    <source>
        <dbReference type="Proteomes" id="UP000031843"/>
    </source>
</evidence>
<keyword evidence="3" id="KW-0479">Metal-binding</keyword>
<evidence type="ECO:0000256" key="4">
    <source>
        <dbReference type="SAM" id="SignalP"/>
    </source>
</evidence>
<dbReference type="PANTHER" id="PTHR33376">
    <property type="match status" value="1"/>
</dbReference>
<dbReference type="GO" id="GO:0043177">
    <property type="term" value="F:organic acid binding"/>
    <property type="evidence" value="ECO:0007669"/>
    <property type="project" value="InterPro"/>
</dbReference>
<feature type="signal peptide" evidence="4">
    <location>
        <begin position="1"/>
        <end position="20"/>
    </location>
</feature>
<evidence type="ECO:0000313" key="5">
    <source>
        <dbReference type="EMBL" id="AJG21506.1"/>
    </source>
</evidence>
<dbReference type="InterPro" id="IPR006311">
    <property type="entry name" value="TAT_signal"/>
</dbReference>
<dbReference type="KEGG" id="cbw:RR42_m4158"/>
<evidence type="ECO:0000256" key="3">
    <source>
        <dbReference type="PIRSR" id="PIRSR039026-2"/>
    </source>
</evidence>
<dbReference type="InterPro" id="IPR038404">
    <property type="entry name" value="TRAP_DctP_sf"/>
</dbReference>
<dbReference type="GO" id="GO:0046872">
    <property type="term" value="F:metal ion binding"/>
    <property type="evidence" value="ECO:0007669"/>
    <property type="project" value="UniProtKB-KW"/>
</dbReference>
<dbReference type="PIRSF" id="PIRSF039026">
    <property type="entry name" value="SiaP"/>
    <property type="match status" value="1"/>
</dbReference>
<evidence type="ECO:0008006" key="7">
    <source>
        <dbReference type="Google" id="ProtNLM"/>
    </source>
</evidence>
<dbReference type="PROSITE" id="PS51318">
    <property type="entry name" value="TAT"/>
    <property type="match status" value="1"/>
</dbReference>
<dbReference type="PANTHER" id="PTHR33376:SF5">
    <property type="entry name" value="EXTRACYTOPLASMIC SOLUTE RECEPTOR PROTEIN"/>
    <property type="match status" value="1"/>
</dbReference>
<evidence type="ECO:0000256" key="1">
    <source>
        <dbReference type="ARBA" id="ARBA00022729"/>
    </source>
</evidence>
<keyword evidence="6" id="KW-1185">Reference proteome</keyword>
<dbReference type="SUPFAM" id="SSF53850">
    <property type="entry name" value="Periplasmic binding protein-like II"/>
    <property type="match status" value="1"/>
</dbReference>
<dbReference type="RefSeq" id="WP_043350893.1">
    <property type="nucleotide sequence ID" value="NZ_CP010536.1"/>
</dbReference>
<dbReference type="OrthoDB" id="9769667at2"/>
<dbReference type="GO" id="GO:0031317">
    <property type="term" value="C:tripartite ATP-independent periplasmic transporter complex"/>
    <property type="evidence" value="ECO:0007669"/>
    <property type="project" value="InterPro"/>
</dbReference>